<dbReference type="InterPro" id="IPR051396">
    <property type="entry name" value="Bact_Antivir_Def_Nuclease"/>
</dbReference>
<comment type="caution">
    <text evidence="2">The sequence shown here is derived from an EMBL/GenBank/DDBJ whole genome shotgun (WGS) entry which is preliminary data.</text>
</comment>
<dbReference type="InterPro" id="IPR003959">
    <property type="entry name" value="ATPase_AAA_core"/>
</dbReference>
<evidence type="ECO:0000313" key="2">
    <source>
        <dbReference type="EMBL" id="KPA88002.1"/>
    </source>
</evidence>
<dbReference type="SUPFAM" id="SSF52540">
    <property type="entry name" value="P-loop containing nucleoside triphosphate hydrolases"/>
    <property type="match status" value="1"/>
</dbReference>
<protein>
    <submittedName>
        <fullName evidence="2">AAA domain</fullName>
    </submittedName>
</protein>
<dbReference type="GO" id="GO:0005524">
    <property type="term" value="F:ATP binding"/>
    <property type="evidence" value="ECO:0007669"/>
    <property type="project" value="InterPro"/>
</dbReference>
<dbReference type="PATRIC" id="fig|50340.43.peg.3295"/>
<evidence type="ECO:0000259" key="1">
    <source>
        <dbReference type="Pfam" id="PF13304"/>
    </source>
</evidence>
<dbReference type="PANTHER" id="PTHR43581:SF2">
    <property type="entry name" value="EXCINUCLEASE ATPASE SUBUNIT"/>
    <property type="match status" value="1"/>
</dbReference>
<feature type="domain" description="ATPase AAA-type core" evidence="1">
    <location>
        <begin position="530"/>
        <end position="625"/>
    </location>
</feature>
<organism evidence="2 3">
    <name type="scientific">Pseudomonas asplenii</name>
    <dbReference type="NCBI Taxonomy" id="53407"/>
    <lineage>
        <taxon>Bacteria</taxon>
        <taxon>Pseudomonadati</taxon>
        <taxon>Pseudomonadota</taxon>
        <taxon>Gammaproteobacteria</taxon>
        <taxon>Pseudomonadales</taxon>
        <taxon>Pseudomonadaceae</taxon>
        <taxon>Pseudomonas</taxon>
    </lineage>
</organism>
<dbReference type="CDD" id="cd00267">
    <property type="entry name" value="ABC_ATPase"/>
    <property type="match status" value="1"/>
</dbReference>
<dbReference type="InterPro" id="IPR027417">
    <property type="entry name" value="P-loop_NTPase"/>
</dbReference>
<reference evidence="2 3" key="1">
    <citation type="journal article" date="2015" name="PLoS ONE">
        <title>Rice-Infecting Pseudomonas Genomes Are Highly Accessorized and Harbor Multiple Putative Virulence Mechanisms to Cause Sheath Brown Rot.</title>
        <authorList>
            <person name="Quibod I.L."/>
            <person name="Grande G."/>
            <person name="Oreiro E.G."/>
            <person name="Borja F.N."/>
            <person name="Dossa G.S."/>
            <person name="Mauleon R."/>
            <person name="Cruz C.V."/>
            <person name="Oliva R."/>
        </authorList>
    </citation>
    <scope>NUCLEOTIDE SEQUENCE [LARGE SCALE GENOMIC DNA]</scope>
    <source>
        <strain evidence="2 3">IRRI 6609</strain>
    </source>
</reference>
<dbReference type="Gene3D" id="3.40.50.300">
    <property type="entry name" value="P-loop containing nucleotide triphosphate hydrolases"/>
    <property type="match status" value="1"/>
</dbReference>
<dbReference type="EMBL" id="JSYZ01000025">
    <property type="protein sequence ID" value="KPA88002.1"/>
    <property type="molecule type" value="Genomic_DNA"/>
</dbReference>
<dbReference type="Pfam" id="PF13304">
    <property type="entry name" value="AAA_21"/>
    <property type="match status" value="1"/>
</dbReference>
<accession>A0A0M9GCY3</accession>
<name>A0A0M9GCY3_9PSED</name>
<dbReference type="RefSeq" id="WP_241494458.1">
    <property type="nucleotide sequence ID" value="NZ_JSYZ01000025.1"/>
</dbReference>
<keyword evidence="3" id="KW-1185">Reference proteome</keyword>
<gene>
    <name evidence="2" type="ORF">PF66_05579</name>
</gene>
<proteinExistence type="predicted"/>
<dbReference type="Proteomes" id="UP000037931">
    <property type="component" value="Unassembled WGS sequence"/>
</dbReference>
<sequence>MYCFDRSSVPPPSLLQSREANADRQALADYFLADRTKRAQSRAPEPVVDLNENSVRSGLDRLFHGKCAFCERVVQSKATYRFRPRAQASPLERTSNAHLYYIWLSSAWENLYAICKDCEPVRPDHFPVLGRRVALPSAQEVDAYAQAGNGLWGGYPLKERHVLIDPCERVDLSRHLSVDLSGELYALSERAAATITHFKLNRIQLLKLRKSKLKTYFDDLIGNWSFSLGEDDSHPVLFDFARMDFGGCWYLLCRRIVLTLSKSRVSASELAPDRIEHTLRALSESADVVEWYGGLELSLAGTAVRDSRPVAKSETFGARDCPSLESIRFSNFKGIEQLELRIPAVPLRRSSGTNAVRPALLILGENAAGKSSILEATALVLSSDLACTKLPVDYASLPLDPELLGAVQTPRCSLASVVAVFQGGSERHLTISEGEFWHEDRGLSVDGQPLLPQVFAYGAFRQYQKRVSPRSPSKSIINLFDSTALLSNPEKWLLSLKADAFNSVVRTLRGILSIEGSFEIMERDPQNQRCLIVTSAGDGQPLCRTPLSLASSGYRSVLAMACDIIQGLMNRRLNPHFESLETAQAVVLIDEVEAHLHPRWKIQIMRALREALPQVTFIVTTHDPLCLRGMQDGEVIVMQRVSSDQRTDVQWPVMVEQLVRLPNVSQLTVEQLLTSDFFSLASTDQPETERELAGLADLLNARERGERLTVPQQDLLRRLERDISDALPVGSSEVQRLVQEAVVEYLDSRRQVSTQKLAQLRSAAKQRILGILEGI</sequence>
<dbReference type="GO" id="GO:0016887">
    <property type="term" value="F:ATP hydrolysis activity"/>
    <property type="evidence" value="ECO:0007669"/>
    <property type="project" value="InterPro"/>
</dbReference>
<dbReference type="STRING" id="50340.PF66_05579"/>
<dbReference type="PANTHER" id="PTHR43581">
    <property type="entry name" value="ATP/GTP PHOSPHATASE"/>
    <property type="match status" value="1"/>
</dbReference>
<evidence type="ECO:0000313" key="3">
    <source>
        <dbReference type="Proteomes" id="UP000037931"/>
    </source>
</evidence>
<dbReference type="AlphaFoldDB" id="A0A0M9GCY3"/>